<evidence type="ECO:0000256" key="1">
    <source>
        <dbReference type="ARBA" id="ARBA00022737"/>
    </source>
</evidence>
<evidence type="ECO:0000256" key="2">
    <source>
        <dbReference type="ARBA" id="ARBA00024893"/>
    </source>
</evidence>
<feature type="compositionally biased region" description="Basic and acidic residues" evidence="5">
    <location>
        <begin position="999"/>
        <end position="1012"/>
    </location>
</feature>
<keyword evidence="1" id="KW-0677">Repeat</keyword>
<dbReference type="PANTHER" id="PTHR47093">
    <property type="entry name" value="PROTEIN JSN1-RELATED"/>
    <property type="match status" value="1"/>
</dbReference>
<dbReference type="CDD" id="cd00590">
    <property type="entry name" value="RRM_SF"/>
    <property type="match status" value="1"/>
</dbReference>
<dbReference type="PROSITE" id="PS50102">
    <property type="entry name" value="RRM"/>
    <property type="match status" value="1"/>
</dbReference>
<dbReference type="GO" id="GO:0000288">
    <property type="term" value="P:nuclear-transcribed mRNA catabolic process, deadenylation-dependent decay"/>
    <property type="evidence" value="ECO:0007669"/>
    <property type="project" value="TreeGrafter"/>
</dbReference>
<feature type="region of interest" description="Disordered" evidence="5">
    <location>
        <begin position="1190"/>
        <end position="1220"/>
    </location>
</feature>
<evidence type="ECO:0000256" key="5">
    <source>
        <dbReference type="SAM" id="MobiDB-lite"/>
    </source>
</evidence>
<dbReference type="FunFam" id="1.25.10.10:FF:000167">
    <property type="entry name" value="RNA binding protein Jsn1"/>
    <property type="match status" value="1"/>
</dbReference>
<dbReference type="InterPro" id="IPR012677">
    <property type="entry name" value="Nucleotide-bd_a/b_plait_sf"/>
</dbReference>
<keyword evidence="9" id="KW-1185">Reference proteome</keyword>
<dbReference type="Gene3D" id="1.25.10.10">
    <property type="entry name" value="Leucine-rich Repeat Variant"/>
    <property type="match status" value="1"/>
</dbReference>
<dbReference type="InterPro" id="IPR016024">
    <property type="entry name" value="ARM-type_fold"/>
</dbReference>
<feature type="region of interest" description="Disordered" evidence="5">
    <location>
        <begin position="1"/>
        <end position="138"/>
    </location>
</feature>
<evidence type="ECO:0000313" key="9">
    <source>
        <dbReference type="Proteomes" id="UP000275385"/>
    </source>
</evidence>
<comment type="function">
    <text evidence="2">RNA-binding nucleolar protein required for pre-rRNA processing. Involved in production of 18S rRNA and assembly of small ribosomal subunit.</text>
</comment>
<feature type="region of interest" description="Disordered" evidence="5">
    <location>
        <begin position="403"/>
        <end position="433"/>
    </location>
</feature>
<feature type="compositionally biased region" description="Low complexity" evidence="5">
    <location>
        <begin position="23"/>
        <end position="37"/>
    </location>
</feature>
<evidence type="ECO:0000256" key="3">
    <source>
        <dbReference type="PROSITE-ProRule" id="PRU00176"/>
    </source>
</evidence>
<name>A0A420YJZ8_9PEZI</name>
<accession>A0A420YJZ8</accession>
<organism evidence="8 9">
    <name type="scientific">Coniochaeta pulveracea</name>
    <dbReference type="NCBI Taxonomy" id="177199"/>
    <lineage>
        <taxon>Eukaryota</taxon>
        <taxon>Fungi</taxon>
        <taxon>Dikarya</taxon>
        <taxon>Ascomycota</taxon>
        <taxon>Pezizomycotina</taxon>
        <taxon>Sordariomycetes</taxon>
        <taxon>Sordariomycetidae</taxon>
        <taxon>Coniochaetales</taxon>
        <taxon>Coniochaetaceae</taxon>
        <taxon>Coniochaeta</taxon>
    </lineage>
</organism>
<evidence type="ECO:0000256" key="4">
    <source>
        <dbReference type="PROSITE-ProRule" id="PRU00317"/>
    </source>
</evidence>
<dbReference type="SMART" id="SM00360">
    <property type="entry name" value="RRM"/>
    <property type="match status" value="1"/>
</dbReference>
<dbReference type="PROSITE" id="PS50303">
    <property type="entry name" value="PUM_HD"/>
    <property type="match status" value="1"/>
</dbReference>
<feature type="compositionally biased region" description="Polar residues" evidence="5">
    <location>
        <begin position="107"/>
        <end position="126"/>
    </location>
</feature>
<evidence type="ECO:0008006" key="10">
    <source>
        <dbReference type="Google" id="ProtNLM"/>
    </source>
</evidence>
<feature type="region of interest" description="Disordered" evidence="5">
    <location>
        <begin position="174"/>
        <end position="199"/>
    </location>
</feature>
<comment type="caution">
    <text evidence="8">The sequence shown here is derived from an EMBL/GenBank/DDBJ whole genome shotgun (WGS) entry which is preliminary data.</text>
</comment>
<dbReference type="Gene3D" id="3.30.70.330">
    <property type="match status" value="1"/>
</dbReference>
<evidence type="ECO:0000259" key="6">
    <source>
        <dbReference type="PROSITE" id="PS50102"/>
    </source>
</evidence>
<dbReference type="InterPro" id="IPR001313">
    <property type="entry name" value="Pumilio_RNA-bd_rpt"/>
</dbReference>
<feature type="compositionally biased region" description="Basic residues" evidence="5">
    <location>
        <begin position="1210"/>
        <end position="1220"/>
    </location>
</feature>
<dbReference type="InterPro" id="IPR052645">
    <property type="entry name" value="Pumilio_domain_protein"/>
</dbReference>
<dbReference type="Proteomes" id="UP000275385">
    <property type="component" value="Unassembled WGS sequence"/>
</dbReference>
<feature type="region of interest" description="Disordered" evidence="5">
    <location>
        <begin position="987"/>
        <end position="1052"/>
    </location>
</feature>
<dbReference type="OrthoDB" id="2017782at2759"/>
<reference evidence="8 9" key="1">
    <citation type="submission" date="2018-08" db="EMBL/GenBank/DDBJ databases">
        <title>Draft genome of the lignicolous fungus Coniochaeta pulveracea.</title>
        <authorList>
            <person name="Borstlap C.J."/>
            <person name="De Witt R.N."/>
            <person name="Botha A."/>
            <person name="Volschenk H."/>
        </authorList>
    </citation>
    <scope>NUCLEOTIDE SEQUENCE [LARGE SCALE GENOMIC DNA]</scope>
    <source>
        <strain evidence="8 9">CAB683</strain>
    </source>
</reference>
<feature type="compositionally biased region" description="Low complexity" evidence="5">
    <location>
        <begin position="1023"/>
        <end position="1051"/>
    </location>
</feature>
<feature type="domain" description="PUM-HD" evidence="7">
    <location>
        <begin position="633"/>
        <end position="987"/>
    </location>
</feature>
<dbReference type="Pfam" id="PF00806">
    <property type="entry name" value="PUF"/>
    <property type="match status" value="3"/>
</dbReference>
<feature type="region of interest" description="Disordered" evidence="5">
    <location>
        <begin position="460"/>
        <end position="480"/>
    </location>
</feature>
<evidence type="ECO:0000259" key="7">
    <source>
        <dbReference type="PROSITE" id="PS50303"/>
    </source>
</evidence>
<dbReference type="InterPro" id="IPR000504">
    <property type="entry name" value="RRM_dom"/>
</dbReference>
<dbReference type="EMBL" id="QVQW01000006">
    <property type="protein sequence ID" value="RKU48190.1"/>
    <property type="molecule type" value="Genomic_DNA"/>
</dbReference>
<dbReference type="Pfam" id="PF00076">
    <property type="entry name" value="RRM_1"/>
    <property type="match status" value="1"/>
</dbReference>
<feature type="domain" description="RRM" evidence="6">
    <location>
        <begin position="483"/>
        <end position="557"/>
    </location>
</feature>
<dbReference type="AlphaFoldDB" id="A0A420YJZ8"/>
<dbReference type="PROSITE" id="PS50302">
    <property type="entry name" value="PUM"/>
    <property type="match status" value="2"/>
</dbReference>
<feature type="compositionally biased region" description="Low complexity" evidence="5">
    <location>
        <begin position="56"/>
        <end position="67"/>
    </location>
</feature>
<dbReference type="InterPro" id="IPR035979">
    <property type="entry name" value="RBD_domain_sf"/>
</dbReference>
<feature type="repeat" description="Pumilio" evidence="4">
    <location>
        <begin position="695"/>
        <end position="730"/>
    </location>
</feature>
<feature type="region of interest" description="Disordered" evidence="5">
    <location>
        <begin position="558"/>
        <end position="612"/>
    </location>
</feature>
<gene>
    <name evidence="8" type="ORF">DL546_009529</name>
</gene>
<dbReference type="PANTHER" id="PTHR47093:SF1">
    <property type="entry name" value="PROTEIN JSN1-RELATED"/>
    <property type="match status" value="1"/>
</dbReference>
<dbReference type="InterPro" id="IPR033133">
    <property type="entry name" value="PUM-HD"/>
</dbReference>
<feature type="repeat" description="Pumilio" evidence="4">
    <location>
        <begin position="768"/>
        <end position="806"/>
    </location>
</feature>
<dbReference type="GO" id="GO:0003723">
    <property type="term" value="F:RNA binding"/>
    <property type="evidence" value="ECO:0007669"/>
    <property type="project" value="UniProtKB-UniRule"/>
</dbReference>
<proteinExistence type="predicted"/>
<feature type="compositionally biased region" description="Polar residues" evidence="5">
    <location>
        <begin position="460"/>
        <end position="469"/>
    </location>
</feature>
<keyword evidence="3" id="KW-0694">RNA-binding</keyword>
<dbReference type="InterPro" id="IPR011989">
    <property type="entry name" value="ARM-like"/>
</dbReference>
<dbReference type="SUPFAM" id="SSF54928">
    <property type="entry name" value="RNA-binding domain, RBD"/>
    <property type="match status" value="1"/>
</dbReference>
<evidence type="ECO:0000313" key="8">
    <source>
        <dbReference type="EMBL" id="RKU48190.1"/>
    </source>
</evidence>
<feature type="region of interest" description="Disordered" evidence="5">
    <location>
        <begin position="272"/>
        <end position="294"/>
    </location>
</feature>
<sequence>MSNPSFDDYLTTGYPSRKGNGQPTSGDSSPIDPSPGSAGRSPFGPPPGLGQPNKMPSAPGSGTGSPSNDMLATAGAARLVPKRAREIQSQEGFPMSNPHNPWAGPPTSGNSTPLRENIPESPTTDGFSGFGPQISVGSLDDHRRRARAGTLPSRFSPGAAGVGVIGVPFARESLPINTTKPPPARSPLNGPSIGLTSDEQALGRDAPTTLSALSNLSNLTSRGRAGSVPQRSPFAPVAGHVSGTSSPFGYPVFSTAWTGTGRERGATLASIASVGSNGPGSPAASQYSREGAGEKDMHGTLTYLDLGETPQPHRAQPVHPVYLPGLGLNRSANRFRSYSVNNQDKYADEEDEEYYDAGAVAMGDQNLAKHLQEQIAATENALRRNAMTAQAMHANMAALSGRPRSQTTGILDTPRAPNLRTYIPTPSRLDSSHTAAEARMPDGAEYDELSQSMAAVTLGRSNSRNTGNGLLSADDQGPEGPTSALWLGSIPTSTTVSTLQGYFEKFGPILSSRVLTHKNCGFVNFEKVESAVAAKLSLNGKEIFPGAGPIRINFAKPPSASNTPGHDGVFPSPSPDPFARGQTGGSGANGGSVISVGDASTAGPAKVPPTVPQLHEMTDDILRISETFGASPDGLAFIRASVDRAITYTEFIDEIPPIREPTHARMFDAPKLRDIRKKIDQAQMTTPEIEQIAIEMLPEIVELSSDYLGNTVVQKLFERCSDEVRDQMLARIAPHMAEIGCHKNGTWAAQKIIDQCKQPHQAALIAKHIHAYTVPLFLDQYGNYVLQGMLKYGSPHTDFLFETMLSKMWDLGKERYGARAMRACLESHYITKDQQAMLAAAIALHSVQLATNQNGGLLLTWFLDTCNLPHRRTVLAPQLVPHLVHLCTHKVAYLTVLKVINQKPESEARETILKALFFSKDDQVLEGILSDPKDGATFIFKAITTPFYDETTRTNIVEKVRSVLVHIKADRGTGSYKRLMDEVGLSTRNGGAGGGNGSHARDHANGAHDRTRPSSRQTGAPGQHQQQYQQHYHQTSQQMQQQAQFQDAQAYTPQAPHAQLANQYGPANGQFYGSPAPAMELGYGSQRSDSAEPSVVSAQYPYSLPGNVYNVGNPALPPGAMQQVQYQLPRPAGYYSPVPAGFNGYASATPPMEQYRVPNPINGSPVPPQANPGPHSQFGASGYSGMNGFPYAGGQNGMQNGTYLPDHGSNNRRGRKRYDQ</sequence>
<dbReference type="SUPFAM" id="SSF48371">
    <property type="entry name" value="ARM repeat"/>
    <property type="match status" value="1"/>
</dbReference>
<protein>
    <recommendedName>
        <fullName evidence="10">PUM-HD domain-containing protein</fullName>
    </recommendedName>
</protein>
<dbReference type="SMART" id="SM00025">
    <property type="entry name" value="Pumilio"/>
    <property type="match status" value="6"/>
</dbReference>
<dbReference type="STRING" id="177199.A0A420YJZ8"/>